<feature type="domain" description="Potassium channel tetramerisation-type BTB" evidence="2">
    <location>
        <begin position="12"/>
        <end position="99"/>
    </location>
</feature>
<dbReference type="HOGENOM" id="CLU_1005247_0_0_1"/>
<protein>
    <recommendedName>
        <fullName evidence="2">Potassium channel tetramerisation-type BTB domain-containing protein</fullName>
    </recommendedName>
</protein>
<dbReference type="OMA" id="HINDPHE"/>
<dbReference type="Proteomes" id="UP000007241">
    <property type="component" value="Unassembled WGS sequence"/>
</dbReference>
<dbReference type="Gene3D" id="3.30.710.10">
    <property type="entry name" value="Potassium Channel Kv1.1, Chain A"/>
    <property type="match status" value="1"/>
</dbReference>
<evidence type="ECO:0000259" key="2">
    <source>
        <dbReference type="Pfam" id="PF02214"/>
    </source>
</evidence>
<dbReference type="GO" id="GO:0051260">
    <property type="term" value="P:protein homooligomerization"/>
    <property type="evidence" value="ECO:0007669"/>
    <property type="project" value="InterPro"/>
</dbReference>
<dbReference type="InParanoid" id="F4P0D4"/>
<dbReference type="EMBL" id="GL882882">
    <property type="protein sequence ID" value="EGF81426.1"/>
    <property type="molecule type" value="Genomic_DNA"/>
</dbReference>
<dbReference type="OrthoDB" id="2333377at2759"/>
<evidence type="ECO:0000313" key="4">
    <source>
        <dbReference type="Proteomes" id="UP000007241"/>
    </source>
</evidence>
<proteinExistence type="predicted"/>
<dbReference type="InterPro" id="IPR003131">
    <property type="entry name" value="T1-type_BTB"/>
</dbReference>
<organism evidence="3 4">
    <name type="scientific">Batrachochytrium dendrobatidis (strain JAM81 / FGSC 10211)</name>
    <name type="common">Frog chytrid fungus</name>
    <dbReference type="NCBI Taxonomy" id="684364"/>
    <lineage>
        <taxon>Eukaryota</taxon>
        <taxon>Fungi</taxon>
        <taxon>Fungi incertae sedis</taxon>
        <taxon>Chytridiomycota</taxon>
        <taxon>Chytridiomycota incertae sedis</taxon>
        <taxon>Chytridiomycetes</taxon>
        <taxon>Rhizophydiales</taxon>
        <taxon>Rhizophydiales incertae sedis</taxon>
        <taxon>Batrachochytrium</taxon>
    </lineage>
</organism>
<evidence type="ECO:0000256" key="1">
    <source>
        <dbReference type="SAM" id="MobiDB-lite"/>
    </source>
</evidence>
<sequence length="326" mass="36182">MYDCNIPMNSYVTFNVGGICLSISYKTLEEYPHSKLYELSHKSSSLSLTMLSTVSSSPQLRNKHEIYLDHNPLAFLCVLDYLRYKRVLIPRNVSLDVFKLQLVDLRIPFNDADILLGNQQGMTLNQLQQSSSVTSSPPSTSYTSLTRLSGNDGAASIPDPPSTKGTLFGSRDDPPTYSSIDTACSSTFGIQSTTNQSMHQRISAFVTDRIQSVITHHAVLGHKSVRIYILPSGIDREAIVSNTHTDDPNAMPEFLTLKTDYLNESSEMDFLLLPDSSRTLSDCIKGQTRVVSAETEARHITVRRENSFGLFESTSLNILVLAIKIC</sequence>
<feature type="compositionally biased region" description="Low complexity" evidence="1">
    <location>
        <begin position="127"/>
        <end position="149"/>
    </location>
</feature>
<dbReference type="RefSeq" id="XP_006677855.1">
    <property type="nucleotide sequence ID" value="XM_006677792.1"/>
</dbReference>
<gene>
    <name evidence="3" type="ORF">BATDEDRAFT_23843</name>
</gene>
<reference evidence="3 4" key="1">
    <citation type="submission" date="2009-12" db="EMBL/GenBank/DDBJ databases">
        <title>The draft genome of Batrachochytrium dendrobatidis.</title>
        <authorList>
            <consortium name="US DOE Joint Genome Institute (JGI-PGF)"/>
            <person name="Kuo A."/>
            <person name="Salamov A."/>
            <person name="Schmutz J."/>
            <person name="Lucas S."/>
            <person name="Pitluck S."/>
            <person name="Rosenblum E."/>
            <person name="Stajich J."/>
            <person name="Eisen M."/>
            <person name="Grigoriev I.V."/>
        </authorList>
    </citation>
    <scope>NUCLEOTIDE SEQUENCE [LARGE SCALE GENOMIC DNA]</scope>
    <source>
        <strain evidence="4">JAM81 / FGSC 10211</strain>
    </source>
</reference>
<dbReference type="AlphaFoldDB" id="F4P0D4"/>
<name>F4P0D4_BATDJ</name>
<dbReference type="Pfam" id="PF02214">
    <property type="entry name" value="BTB_2"/>
    <property type="match status" value="1"/>
</dbReference>
<feature type="region of interest" description="Disordered" evidence="1">
    <location>
        <begin position="127"/>
        <end position="172"/>
    </location>
</feature>
<dbReference type="SUPFAM" id="SSF54695">
    <property type="entry name" value="POZ domain"/>
    <property type="match status" value="1"/>
</dbReference>
<dbReference type="InterPro" id="IPR011333">
    <property type="entry name" value="SKP1/BTB/POZ_sf"/>
</dbReference>
<dbReference type="STRING" id="684364.F4P0D4"/>
<accession>F4P0D4</accession>
<dbReference type="GeneID" id="18238331"/>
<evidence type="ECO:0000313" key="3">
    <source>
        <dbReference type="EMBL" id="EGF81426.1"/>
    </source>
</evidence>
<keyword evidence="4" id="KW-1185">Reference proteome</keyword>